<dbReference type="Gene3D" id="3.30.300.160">
    <property type="entry name" value="Type II secretion system, protein E, N-terminal domain"/>
    <property type="match status" value="1"/>
</dbReference>
<keyword evidence="2" id="KW-0547">Nucleotide-binding</keyword>
<dbReference type="Gene3D" id="3.40.50.300">
    <property type="entry name" value="P-loop containing nucleotide triphosphate hydrolases"/>
    <property type="match status" value="1"/>
</dbReference>
<accession>A0ABU8BFJ0</accession>
<dbReference type="PANTHER" id="PTHR30258:SF2">
    <property type="entry name" value="COMG OPERON PROTEIN 1"/>
    <property type="match status" value="1"/>
</dbReference>
<dbReference type="SMART" id="SM00382">
    <property type="entry name" value="AAA"/>
    <property type="match status" value="1"/>
</dbReference>
<dbReference type="Proteomes" id="UP001364224">
    <property type="component" value="Unassembled WGS sequence"/>
</dbReference>
<comment type="similarity">
    <text evidence="1">Belongs to the GSP E family.</text>
</comment>
<evidence type="ECO:0000259" key="4">
    <source>
        <dbReference type="PROSITE" id="PS00662"/>
    </source>
</evidence>
<proteinExistence type="inferred from homology"/>
<dbReference type="InterPro" id="IPR007831">
    <property type="entry name" value="T2SS_GspE_N"/>
</dbReference>
<organism evidence="5 6">
    <name type="scientific">Bradyrhizobium algeriense</name>
    <dbReference type="NCBI Taxonomy" id="634784"/>
    <lineage>
        <taxon>Bacteria</taxon>
        <taxon>Pseudomonadati</taxon>
        <taxon>Pseudomonadota</taxon>
        <taxon>Alphaproteobacteria</taxon>
        <taxon>Hyphomicrobiales</taxon>
        <taxon>Nitrobacteraceae</taxon>
        <taxon>Bradyrhizobium</taxon>
    </lineage>
</organism>
<dbReference type="InterPro" id="IPR003593">
    <property type="entry name" value="AAA+_ATPase"/>
</dbReference>
<gene>
    <name evidence="5" type="ORF">V1286_004837</name>
</gene>
<dbReference type="InterPro" id="IPR037257">
    <property type="entry name" value="T2SS_E_N_sf"/>
</dbReference>
<comment type="caution">
    <text evidence="5">The sequence shown here is derived from an EMBL/GenBank/DDBJ whole genome shotgun (WGS) entry which is preliminary data.</text>
</comment>
<dbReference type="SUPFAM" id="SSF52540">
    <property type="entry name" value="P-loop containing nucleoside triphosphate hydrolases"/>
    <property type="match status" value="1"/>
</dbReference>
<feature type="domain" description="Bacterial type II secretion system protein E" evidence="4">
    <location>
        <begin position="406"/>
        <end position="420"/>
    </location>
</feature>
<dbReference type="RefSeq" id="WP_334483331.1">
    <property type="nucleotide sequence ID" value="NZ_JAZHRV010000001.1"/>
</dbReference>
<evidence type="ECO:0000313" key="6">
    <source>
        <dbReference type="Proteomes" id="UP001364224"/>
    </source>
</evidence>
<protein>
    <submittedName>
        <fullName evidence="5">General secretion pathway protein E</fullName>
    </submittedName>
</protein>
<keyword evidence="6" id="KW-1185">Reference proteome</keyword>
<evidence type="ECO:0000313" key="5">
    <source>
        <dbReference type="EMBL" id="MEH2557308.1"/>
    </source>
</evidence>
<dbReference type="Gene3D" id="1.10.40.70">
    <property type="match status" value="1"/>
</dbReference>
<dbReference type="CDD" id="cd01129">
    <property type="entry name" value="PulE-GspE-like"/>
    <property type="match status" value="1"/>
</dbReference>
<dbReference type="SUPFAM" id="SSF160246">
    <property type="entry name" value="EspE N-terminal domain-like"/>
    <property type="match status" value="1"/>
</dbReference>
<dbReference type="Pfam" id="PF00437">
    <property type="entry name" value="T2SSE"/>
    <property type="match status" value="1"/>
</dbReference>
<evidence type="ECO:0000256" key="1">
    <source>
        <dbReference type="ARBA" id="ARBA00006611"/>
    </source>
</evidence>
<dbReference type="Gene3D" id="3.30.450.90">
    <property type="match status" value="1"/>
</dbReference>
<dbReference type="InterPro" id="IPR001482">
    <property type="entry name" value="T2SS/T4SS_dom"/>
</dbReference>
<name>A0ABU8BFJ0_9BRAD</name>
<dbReference type="InterPro" id="IPR027417">
    <property type="entry name" value="P-loop_NTPase"/>
</dbReference>
<dbReference type="Pfam" id="PF05157">
    <property type="entry name" value="MshEN"/>
    <property type="match status" value="1"/>
</dbReference>
<dbReference type="PANTHER" id="PTHR30258">
    <property type="entry name" value="TYPE II SECRETION SYSTEM PROTEIN GSPE-RELATED"/>
    <property type="match status" value="1"/>
</dbReference>
<dbReference type="EMBL" id="JAZHRV010000001">
    <property type="protein sequence ID" value="MEH2557308.1"/>
    <property type="molecule type" value="Genomic_DNA"/>
</dbReference>
<sequence>MSFDIQQLLRPAALPGRGTELPRPRDAGFAQAFSDLLIGKDLVDPAAVGRARRAAEAASERFDLVLVKLGLISEADLCLAYATYCGLPLIEPVDLPARPVLADRLQFSFLKTNRILPISFDGRRLLIATADPFVDESVKAISYMLDVRVDLAVIAPAEIERALRTLYQDAASETQPEETDDLAISGNDGSEFDVERLRDIANEAPVIRLVNQIIARAVERGASDVHIEPGRDAVAVRFRVDGFLQQERLVPATLRAALTTRVKIMAKLDIAERRLPQDGRIKTVVRGVEIDIRVSTLPTVFGESVVMRILDRTRVELDFTKLGLDGKTQACLQRLMALPNGIILVTGPTGSGKTTTLYTALKDLNRPELKLFTVEDPIEYQLSGINQIQVQPQIGLDFPTALRSILRQDPDIVMIGEIRDLETARIAIQAALTGHLVFSTLHTNSAIAAITRLIDIGLERYLLASTIAGVMAQRLVRKLCPACARPHSDDERAHGKLKMAIAGNPRMDWSHSREPVGCDACGNTGYSGRTTISELLVIDDAIRETIGRRSQDQRAIEQIAREAGFHTLYEDGLMKVGAGETSLEEVLRVTRAS</sequence>
<evidence type="ECO:0000256" key="2">
    <source>
        <dbReference type="ARBA" id="ARBA00022741"/>
    </source>
</evidence>
<keyword evidence="3" id="KW-0067">ATP-binding</keyword>
<dbReference type="PROSITE" id="PS00662">
    <property type="entry name" value="T2SP_E"/>
    <property type="match status" value="1"/>
</dbReference>
<reference evidence="5 6" key="1">
    <citation type="submission" date="2024-02" db="EMBL/GenBank/DDBJ databases">
        <title>Adaptive strategies in a cosmopolitan and abundant soil bacterium.</title>
        <authorList>
            <person name="Carini P."/>
        </authorList>
    </citation>
    <scope>NUCLEOTIDE SEQUENCE [LARGE SCALE GENOMIC DNA]</scope>
    <source>
        <strain evidence="5 6">AZCC 1608</strain>
    </source>
</reference>
<evidence type="ECO:0000256" key="3">
    <source>
        <dbReference type="ARBA" id="ARBA00022840"/>
    </source>
</evidence>